<dbReference type="Proteomes" id="UP000256913">
    <property type="component" value="Unassembled WGS sequence"/>
</dbReference>
<dbReference type="AlphaFoldDB" id="A0A3D9ZX89"/>
<accession>A0A3D9ZX89</accession>
<feature type="region of interest" description="Disordered" evidence="1">
    <location>
        <begin position="1"/>
        <end position="21"/>
    </location>
</feature>
<dbReference type="EMBL" id="QUMQ01000001">
    <property type="protein sequence ID" value="REG01817.1"/>
    <property type="molecule type" value="Genomic_DNA"/>
</dbReference>
<dbReference type="InterPro" id="IPR029058">
    <property type="entry name" value="AB_hydrolase_fold"/>
</dbReference>
<comment type="caution">
    <text evidence="2">The sequence shown here is derived from an EMBL/GenBank/DDBJ whole genome shotgun (WGS) entry which is preliminary data.</text>
</comment>
<proteinExistence type="predicted"/>
<sequence>MTASVSSRDGTTVAFTSSGAGPPLVLVGGGLDDGTENAFFTPAADALAAALPTARRLVLDHPGHVADPAILAPALRRFYLS</sequence>
<gene>
    <name evidence="2" type="ORF">DFJ67_7906</name>
</gene>
<evidence type="ECO:0000256" key="1">
    <source>
        <dbReference type="SAM" id="MobiDB-lite"/>
    </source>
</evidence>
<name>A0A3D9ZX89_9ACTN</name>
<protein>
    <recommendedName>
        <fullName evidence="4">Alpha/beta hydrolase family protein</fullName>
    </recommendedName>
</protein>
<organism evidence="2 3">
    <name type="scientific">Asanoa ferruginea</name>
    <dbReference type="NCBI Taxonomy" id="53367"/>
    <lineage>
        <taxon>Bacteria</taxon>
        <taxon>Bacillati</taxon>
        <taxon>Actinomycetota</taxon>
        <taxon>Actinomycetes</taxon>
        <taxon>Micromonosporales</taxon>
        <taxon>Micromonosporaceae</taxon>
        <taxon>Asanoa</taxon>
    </lineage>
</organism>
<evidence type="ECO:0000313" key="3">
    <source>
        <dbReference type="Proteomes" id="UP000256913"/>
    </source>
</evidence>
<dbReference type="RefSeq" id="WP_116074324.1">
    <property type="nucleotide sequence ID" value="NZ_BONB01000032.1"/>
</dbReference>
<evidence type="ECO:0008006" key="4">
    <source>
        <dbReference type="Google" id="ProtNLM"/>
    </source>
</evidence>
<dbReference type="SUPFAM" id="SSF53474">
    <property type="entry name" value="alpha/beta-Hydrolases"/>
    <property type="match status" value="1"/>
</dbReference>
<evidence type="ECO:0000313" key="2">
    <source>
        <dbReference type="EMBL" id="REG01817.1"/>
    </source>
</evidence>
<keyword evidence="3" id="KW-1185">Reference proteome</keyword>
<feature type="compositionally biased region" description="Polar residues" evidence="1">
    <location>
        <begin position="1"/>
        <end position="19"/>
    </location>
</feature>
<reference evidence="2 3" key="1">
    <citation type="submission" date="2018-08" db="EMBL/GenBank/DDBJ databases">
        <title>Sequencing the genomes of 1000 actinobacteria strains.</title>
        <authorList>
            <person name="Klenk H.-P."/>
        </authorList>
    </citation>
    <scope>NUCLEOTIDE SEQUENCE [LARGE SCALE GENOMIC DNA]</scope>
    <source>
        <strain evidence="2 3">DSM 44099</strain>
    </source>
</reference>
<dbReference type="Gene3D" id="3.40.50.1820">
    <property type="entry name" value="alpha/beta hydrolase"/>
    <property type="match status" value="1"/>
</dbReference>